<gene>
    <name evidence="2" type="ORF">C5167_006048</name>
</gene>
<protein>
    <submittedName>
        <fullName evidence="2">Uncharacterized protein</fullName>
    </submittedName>
</protein>
<sequence>MIFGEDDNVTGDGKHVSVRRHRSNLATTNIRIAQIISGLGEATRSQSRALPNHIATGQGEAES</sequence>
<proteinExistence type="predicted"/>
<accession>A0A4Y7JFN7</accession>
<evidence type="ECO:0000313" key="2">
    <source>
        <dbReference type="EMBL" id="RZC58741.1"/>
    </source>
</evidence>
<dbReference type="Gramene" id="RZC58741">
    <property type="protein sequence ID" value="RZC58741"/>
    <property type="gene ID" value="C5167_006048"/>
</dbReference>
<dbReference type="EMBL" id="CM010718">
    <property type="protein sequence ID" value="RZC58741.1"/>
    <property type="molecule type" value="Genomic_DNA"/>
</dbReference>
<feature type="region of interest" description="Disordered" evidence="1">
    <location>
        <begin position="42"/>
        <end position="63"/>
    </location>
</feature>
<evidence type="ECO:0000313" key="3">
    <source>
        <dbReference type="Proteomes" id="UP000316621"/>
    </source>
</evidence>
<name>A0A4Y7JFN7_PAPSO</name>
<reference evidence="2 3" key="1">
    <citation type="journal article" date="2018" name="Science">
        <title>The opium poppy genome and morphinan production.</title>
        <authorList>
            <person name="Guo L."/>
            <person name="Winzer T."/>
            <person name="Yang X."/>
            <person name="Li Y."/>
            <person name="Ning Z."/>
            <person name="He Z."/>
            <person name="Teodor R."/>
            <person name="Lu Y."/>
            <person name="Bowser T.A."/>
            <person name="Graham I.A."/>
            <person name="Ye K."/>
        </authorList>
    </citation>
    <scope>NUCLEOTIDE SEQUENCE [LARGE SCALE GENOMIC DNA]</scope>
    <source>
        <strain evidence="3">cv. HN1</strain>
        <tissue evidence="2">Leaves</tissue>
    </source>
</reference>
<dbReference type="AlphaFoldDB" id="A0A4Y7JFN7"/>
<dbReference type="Proteomes" id="UP000316621">
    <property type="component" value="Chromosome 4"/>
</dbReference>
<organism evidence="2 3">
    <name type="scientific">Papaver somniferum</name>
    <name type="common">Opium poppy</name>
    <dbReference type="NCBI Taxonomy" id="3469"/>
    <lineage>
        <taxon>Eukaryota</taxon>
        <taxon>Viridiplantae</taxon>
        <taxon>Streptophyta</taxon>
        <taxon>Embryophyta</taxon>
        <taxon>Tracheophyta</taxon>
        <taxon>Spermatophyta</taxon>
        <taxon>Magnoliopsida</taxon>
        <taxon>Ranunculales</taxon>
        <taxon>Papaveraceae</taxon>
        <taxon>Papaveroideae</taxon>
        <taxon>Papaver</taxon>
    </lineage>
</organism>
<evidence type="ECO:0000256" key="1">
    <source>
        <dbReference type="SAM" id="MobiDB-lite"/>
    </source>
</evidence>
<keyword evidence="3" id="KW-1185">Reference proteome</keyword>